<feature type="signal peptide" evidence="1">
    <location>
        <begin position="1"/>
        <end position="17"/>
    </location>
</feature>
<evidence type="ECO:0000313" key="2">
    <source>
        <dbReference type="EMBL" id="JAE32236.1"/>
    </source>
</evidence>
<dbReference type="EMBL" id="GBRH01165660">
    <property type="protein sequence ID" value="JAE32236.1"/>
    <property type="molecule type" value="Transcribed_RNA"/>
</dbReference>
<dbReference type="AlphaFoldDB" id="A0A0A9HBK9"/>
<reference evidence="2" key="2">
    <citation type="journal article" date="2015" name="Data Brief">
        <title>Shoot transcriptome of the giant reed, Arundo donax.</title>
        <authorList>
            <person name="Barrero R.A."/>
            <person name="Guerrero F.D."/>
            <person name="Moolhuijzen P."/>
            <person name="Goolsby J.A."/>
            <person name="Tidwell J."/>
            <person name="Bellgard S.E."/>
            <person name="Bellgard M.I."/>
        </authorList>
    </citation>
    <scope>NUCLEOTIDE SEQUENCE</scope>
    <source>
        <tissue evidence="2">Shoot tissue taken approximately 20 cm above the soil surface</tissue>
    </source>
</reference>
<name>A0A0A9HBK9_ARUDO</name>
<reference evidence="2" key="1">
    <citation type="submission" date="2014-09" db="EMBL/GenBank/DDBJ databases">
        <authorList>
            <person name="Magalhaes I.L.F."/>
            <person name="Oliveira U."/>
            <person name="Santos F.R."/>
            <person name="Vidigal T.H.D.A."/>
            <person name="Brescovit A.D."/>
            <person name="Santos A.J."/>
        </authorList>
    </citation>
    <scope>NUCLEOTIDE SEQUENCE</scope>
    <source>
        <tissue evidence="2">Shoot tissue taken approximately 20 cm above the soil surface</tissue>
    </source>
</reference>
<proteinExistence type="predicted"/>
<keyword evidence="1" id="KW-0732">Signal</keyword>
<feature type="chain" id="PRO_5002048140" evidence="1">
    <location>
        <begin position="18"/>
        <end position="60"/>
    </location>
</feature>
<accession>A0A0A9HBK9</accession>
<sequence>MLHYSWIINCSVLVVQSFNLQRFQPTHDAIGNGFLQLSYDGMEYPCNVLMFLNSFAAAAV</sequence>
<protein>
    <submittedName>
        <fullName evidence="2">Uncharacterized protein</fullName>
    </submittedName>
</protein>
<evidence type="ECO:0000256" key="1">
    <source>
        <dbReference type="SAM" id="SignalP"/>
    </source>
</evidence>
<organism evidence="2">
    <name type="scientific">Arundo donax</name>
    <name type="common">Giant reed</name>
    <name type="synonym">Donax arundinaceus</name>
    <dbReference type="NCBI Taxonomy" id="35708"/>
    <lineage>
        <taxon>Eukaryota</taxon>
        <taxon>Viridiplantae</taxon>
        <taxon>Streptophyta</taxon>
        <taxon>Embryophyta</taxon>
        <taxon>Tracheophyta</taxon>
        <taxon>Spermatophyta</taxon>
        <taxon>Magnoliopsida</taxon>
        <taxon>Liliopsida</taxon>
        <taxon>Poales</taxon>
        <taxon>Poaceae</taxon>
        <taxon>PACMAD clade</taxon>
        <taxon>Arundinoideae</taxon>
        <taxon>Arundineae</taxon>
        <taxon>Arundo</taxon>
    </lineage>
</organism>